<dbReference type="Proteomes" id="UP000515153">
    <property type="component" value="Chromosome V"/>
</dbReference>
<gene>
    <name evidence="3" type="ORF">PgNI_08453</name>
</gene>
<reference evidence="3" key="3">
    <citation type="submission" date="2025-08" db="UniProtKB">
        <authorList>
            <consortium name="RefSeq"/>
        </authorList>
    </citation>
    <scope>IDENTIFICATION</scope>
    <source>
        <strain evidence="3">NI907</strain>
    </source>
</reference>
<feature type="compositionally biased region" description="Basic and acidic residues" evidence="1">
    <location>
        <begin position="147"/>
        <end position="161"/>
    </location>
</feature>
<dbReference type="KEGG" id="pgri:PgNI_08453"/>
<evidence type="ECO:0000313" key="2">
    <source>
        <dbReference type="Proteomes" id="UP000515153"/>
    </source>
</evidence>
<dbReference type="AlphaFoldDB" id="A0A6P8AWA3"/>
<feature type="region of interest" description="Disordered" evidence="1">
    <location>
        <begin position="1"/>
        <end position="45"/>
    </location>
</feature>
<proteinExistence type="predicted"/>
<protein>
    <submittedName>
        <fullName evidence="3">Uncharacterized protein</fullName>
    </submittedName>
</protein>
<keyword evidence="2" id="KW-1185">Reference proteome</keyword>
<dbReference type="RefSeq" id="XP_030979206.1">
    <property type="nucleotide sequence ID" value="XM_031128450.1"/>
</dbReference>
<evidence type="ECO:0000313" key="3">
    <source>
        <dbReference type="RefSeq" id="XP_030979206.1"/>
    </source>
</evidence>
<organism evidence="2 3">
    <name type="scientific">Pyricularia grisea</name>
    <name type="common">Crabgrass-specific blast fungus</name>
    <name type="synonym">Magnaporthe grisea</name>
    <dbReference type="NCBI Taxonomy" id="148305"/>
    <lineage>
        <taxon>Eukaryota</taxon>
        <taxon>Fungi</taxon>
        <taxon>Dikarya</taxon>
        <taxon>Ascomycota</taxon>
        <taxon>Pezizomycotina</taxon>
        <taxon>Sordariomycetes</taxon>
        <taxon>Sordariomycetidae</taxon>
        <taxon>Magnaporthales</taxon>
        <taxon>Pyriculariaceae</taxon>
        <taxon>Pyricularia</taxon>
    </lineage>
</organism>
<feature type="region of interest" description="Disordered" evidence="1">
    <location>
        <begin position="139"/>
        <end position="192"/>
    </location>
</feature>
<reference evidence="2 3" key="1">
    <citation type="journal article" date="2019" name="Mol. Biol. Evol.">
        <title>Blast fungal genomes show frequent chromosomal changes, gene gains and losses, and effector gene turnover.</title>
        <authorList>
            <person name="Gomez Luciano L.B."/>
            <person name="Jason Tsai I."/>
            <person name="Chuma I."/>
            <person name="Tosa Y."/>
            <person name="Chen Y.H."/>
            <person name="Li J.Y."/>
            <person name="Li M.Y."/>
            <person name="Jade Lu M.Y."/>
            <person name="Nakayashiki H."/>
            <person name="Li W.H."/>
        </authorList>
    </citation>
    <scope>NUCLEOTIDE SEQUENCE [LARGE SCALE GENOMIC DNA]</scope>
    <source>
        <strain evidence="2 3">NI907</strain>
    </source>
</reference>
<feature type="compositionally biased region" description="Low complexity" evidence="1">
    <location>
        <begin position="14"/>
        <end position="42"/>
    </location>
</feature>
<dbReference type="GeneID" id="41963358"/>
<accession>A0A6P8AWA3</accession>
<reference evidence="3" key="2">
    <citation type="submission" date="2019-10" db="EMBL/GenBank/DDBJ databases">
        <authorList>
            <consortium name="NCBI Genome Project"/>
        </authorList>
    </citation>
    <scope>NUCLEOTIDE SEQUENCE</scope>
    <source>
        <strain evidence="3">NI907</strain>
    </source>
</reference>
<name>A0A6P8AWA3_PYRGI</name>
<sequence length="335" mass="35509">MSKEDSESAPPPYSESAHPTTSTIPSRSTDGTPSPSSSVPSSHLATQLSSLFSTRLRQTQSARATRQALSDLDLVERIVPHVEAFIADVVDAHSPTTAAELTIVPAPAVPPAWALSGAAERRREGELVHLVRLAVPGASAAPSMGGVDEKGRPREPPRSTDSKGGSGLGGAVAEATSASTGSSLRPERDWTSTQFDEWGRWDEDAEAAAAAGGAGGSPLWWWRDERMAARLAAHLQPRPPVKMQRREVQAAVVQAKEEKKSGWGLWRKKSSSSKAAPASPVAAAAAASPVSPVLEQDDGVKMTVRADEVTFRRENDFGVWESMSGWGIVVTIVVR</sequence>
<evidence type="ECO:0000256" key="1">
    <source>
        <dbReference type="SAM" id="MobiDB-lite"/>
    </source>
</evidence>